<dbReference type="RefSeq" id="WP_097153921.1">
    <property type="nucleotide sequence ID" value="NZ_OBEL01000002.1"/>
</dbReference>
<sequence length="153" mass="16796">MRTDNRLPRVLHVLLHLEDNKDPMTSDQIGQMLGMNASLVRRTMAGLRDAGFLSSTKGHGGGWYLVRPLKEITLAQVYDALGQPRLFAIGQSDDTPTCLLERAANKATKNALTAAQEVFTTTLEQTSVADIVDGVRDQIDQFQPPNANDNETC</sequence>
<dbReference type="InterPro" id="IPR036388">
    <property type="entry name" value="WH-like_DNA-bd_sf"/>
</dbReference>
<dbReference type="InterPro" id="IPR000944">
    <property type="entry name" value="Tscrpt_reg_Rrf2"/>
</dbReference>
<keyword evidence="2" id="KW-1185">Reference proteome</keyword>
<dbReference type="InterPro" id="IPR036390">
    <property type="entry name" value="WH_DNA-bd_sf"/>
</dbReference>
<gene>
    <name evidence="1" type="ORF">SAMN06265368_2674</name>
</gene>
<dbReference type="PANTHER" id="PTHR33221:SF15">
    <property type="entry name" value="HTH-TYPE TRANSCRIPTIONAL REGULATOR YWGB-RELATED"/>
    <property type="match status" value="1"/>
</dbReference>
<dbReference type="GO" id="GO:0003700">
    <property type="term" value="F:DNA-binding transcription factor activity"/>
    <property type="evidence" value="ECO:0007669"/>
    <property type="project" value="TreeGrafter"/>
</dbReference>
<dbReference type="AlphaFoldDB" id="A0A285PCW3"/>
<dbReference type="PROSITE" id="PS51197">
    <property type="entry name" value="HTH_RRF2_2"/>
    <property type="match status" value="1"/>
</dbReference>
<dbReference type="Pfam" id="PF02082">
    <property type="entry name" value="Rrf2"/>
    <property type="match status" value="1"/>
</dbReference>
<organism evidence="1 2">
    <name type="scientific">Cohaesibacter gelatinilyticus</name>
    <dbReference type="NCBI Taxonomy" id="372072"/>
    <lineage>
        <taxon>Bacteria</taxon>
        <taxon>Pseudomonadati</taxon>
        <taxon>Pseudomonadota</taxon>
        <taxon>Alphaproteobacteria</taxon>
        <taxon>Hyphomicrobiales</taxon>
        <taxon>Cohaesibacteraceae</taxon>
    </lineage>
</organism>
<evidence type="ECO:0000313" key="1">
    <source>
        <dbReference type="EMBL" id="SNZ19584.1"/>
    </source>
</evidence>
<proteinExistence type="predicted"/>
<dbReference type="PANTHER" id="PTHR33221">
    <property type="entry name" value="WINGED HELIX-TURN-HELIX TRANSCRIPTIONAL REGULATOR, RRF2 FAMILY"/>
    <property type="match status" value="1"/>
</dbReference>
<dbReference type="EMBL" id="OBEL01000002">
    <property type="protein sequence ID" value="SNZ19584.1"/>
    <property type="molecule type" value="Genomic_DNA"/>
</dbReference>
<dbReference type="SUPFAM" id="SSF46785">
    <property type="entry name" value="Winged helix' DNA-binding domain"/>
    <property type="match status" value="1"/>
</dbReference>
<dbReference type="Proteomes" id="UP000219439">
    <property type="component" value="Unassembled WGS sequence"/>
</dbReference>
<name>A0A285PCW3_9HYPH</name>
<dbReference type="OrthoDB" id="9800506at2"/>
<protein>
    <submittedName>
        <fullName evidence="1">Transcriptional regulator, BadM/Rrf2 family</fullName>
    </submittedName>
</protein>
<evidence type="ECO:0000313" key="2">
    <source>
        <dbReference type="Proteomes" id="UP000219439"/>
    </source>
</evidence>
<dbReference type="GO" id="GO:0005829">
    <property type="term" value="C:cytosol"/>
    <property type="evidence" value="ECO:0007669"/>
    <property type="project" value="TreeGrafter"/>
</dbReference>
<reference evidence="1 2" key="1">
    <citation type="submission" date="2017-09" db="EMBL/GenBank/DDBJ databases">
        <authorList>
            <person name="Ehlers B."/>
            <person name="Leendertz F.H."/>
        </authorList>
    </citation>
    <scope>NUCLEOTIDE SEQUENCE [LARGE SCALE GENOMIC DNA]</scope>
    <source>
        <strain evidence="1 2">DSM 18289</strain>
    </source>
</reference>
<dbReference type="Gene3D" id="1.10.10.10">
    <property type="entry name" value="Winged helix-like DNA-binding domain superfamily/Winged helix DNA-binding domain"/>
    <property type="match status" value="1"/>
</dbReference>
<accession>A0A285PCW3</accession>